<keyword evidence="7" id="KW-0407">Ion channel</keyword>
<dbReference type="InterPro" id="IPR027359">
    <property type="entry name" value="Volt_channel_dom_sf"/>
</dbReference>
<evidence type="ECO:0000256" key="6">
    <source>
        <dbReference type="ARBA" id="ARBA00023136"/>
    </source>
</evidence>
<keyword evidence="4 8" id="KW-1133">Transmembrane helix</keyword>
<keyword evidence="5" id="KW-0406">Ion transport</keyword>
<dbReference type="EMBL" id="JTDL01000138">
    <property type="protein sequence ID" value="KHL01814.1"/>
    <property type="molecule type" value="Genomic_DNA"/>
</dbReference>
<dbReference type="Pfam" id="PF07885">
    <property type="entry name" value="Ion_trans_2"/>
    <property type="match status" value="1"/>
</dbReference>
<accession>A0A0B2ADY4</accession>
<dbReference type="Gene3D" id="1.20.5.110">
    <property type="match status" value="1"/>
</dbReference>
<organism evidence="10 11">
    <name type="scientific">Sinomonas humi</name>
    <dbReference type="NCBI Taxonomy" id="1338436"/>
    <lineage>
        <taxon>Bacteria</taxon>
        <taxon>Bacillati</taxon>
        <taxon>Actinomycetota</taxon>
        <taxon>Actinomycetes</taxon>
        <taxon>Micrococcales</taxon>
        <taxon>Micrococcaceae</taxon>
        <taxon>Sinomonas</taxon>
    </lineage>
</organism>
<dbReference type="PANTHER" id="PTHR11537">
    <property type="entry name" value="VOLTAGE-GATED POTASSIUM CHANNEL"/>
    <property type="match status" value="1"/>
</dbReference>
<name>A0A0B2ADY4_9MICC</name>
<evidence type="ECO:0000256" key="8">
    <source>
        <dbReference type="SAM" id="Phobius"/>
    </source>
</evidence>
<evidence type="ECO:0000256" key="5">
    <source>
        <dbReference type="ARBA" id="ARBA00023065"/>
    </source>
</evidence>
<keyword evidence="3 8" id="KW-0812">Transmembrane</keyword>
<dbReference type="InterPro" id="IPR013099">
    <property type="entry name" value="K_chnl_dom"/>
</dbReference>
<sequence length="256" mass="28337">MTLERWQRISEWPMVAAALLLLAAYSVQVIGDLRGSAGLWADDVIWIAWAMFVLDFAARLWLASNRRRWFLRNSYELVILALPALRPLRLLRLVVFLKVFQNRAGAALRGRLLTFVLGSAAVLVYCGWLAVLDAEQNDPQANIRSFGDALWWALTTITTVGYGDRYPVTPVGRFAAAGLMLSGIAVLGVVTASIASWLVENVSKEAAAKTAEAIEEAVEAMDDPLEDQIRSLTEQVAKLTAAVESRNRRQIRPTEP</sequence>
<feature type="transmembrane region" description="Helical" evidence="8">
    <location>
        <begin position="174"/>
        <end position="199"/>
    </location>
</feature>
<dbReference type="GO" id="GO:0005249">
    <property type="term" value="F:voltage-gated potassium channel activity"/>
    <property type="evidence" value="ECO:0007669"/>
    <property type="project" value="InterPro"/>
</dbReference>
<dbReference type="Gene3D" id="1.10.287.70">
    <property type="match status" value="1"/>
</dbReference>
<dbReference type="InterPro" id="IPR028325">
    <property type="entry name" value="VG_K_chnl"/>
</dbReference>
<dbReference type="GO" id="GO:0001508">
    <property type="term" value="P:action potential"/>
    <property type="evidence" value="ECO:0007669"/>
    <property type="project" value="TreeGrafter"/>
</dbReference>
<evidence type="ECO:0000256" key="4">
    <source>
        <dbReference type="ARBA" id="ARBA00022989"/>
    </source>
</evidence>
<dbReference type="Proteomes" id="UP000030982">
    <property type="component" value="Unassembled WGS sequence"/>
</dbReference>
<comment type="caution">
    <text evidence="10">The sequence shown here is derived from an EMBL/GenBank/DDBJ whole genome shotgun (WGS) entry which is preliminary data.</text>
</comment>
<comment type="subcellular location">
    <subcellularLocation>
        <location evidence="1">Membrane</location>
        <topology evidence="1">Multi-pass membrane protein</topology>
    </subcellularLocation>
</comment>
<dbReference type="PANTHER" id="PTHR11537:SF254">
    <property type="entry name" value="POTASSIUM VOLTAGE-GATED CHANNEL PROTEIN SHAB"/>
    <property type="match status" value="1"/>
</dbReference>
<evidence type="ECO:0000256" key="3">
    <source>
        <dbReference type="ARBA" id="ARBA00022692"/>
    </source>
</evidence>
<gene>
    <name evidence="10" type="ORF">LK10_14680</name>
</gene>
<dbReference type="OrthoDB" id="9799090at2"/>
<dbReference type="RefSeq" id="WP_043125121.1">
    <property type="nucleotide sequence ID" value="NZ_JTDL01000138.1"/>
</dbReference>
<feature type="domain" description="Potassium channel" evidence="9">
    <location>
        <begin position="113"/>
        <end position="199"/>
    </location>
</feature>
<evidence type="ECO:0000256" key="1">
    <source>
        <dbReference type="ARBA" id="ARBA00004141"/>
    </source>
</evidence>
<evidence type="ECO:0000256" key="2">
    <source>
        <dbReference type="ARBA" id="ARBA00022448"/>
    </source>
</evidence>
<feature type="transmembrane region" description="Helical" evidence="8">
    <location>
        <begin position="44"/>
        <end position="62"/>
    </location>
</feature>
<dbReference type="AlphaFoldDB" id="A0A0B2ADY4"/>
<dbReference type="SUPFAM" id="SSF81324">
    <property type="entry name" value="Voltage-gated potassium channels"/>
    <property type="match status" value="1"/>
</dbReference>
<keyword evidence="2" id="KW-0813">Transport</keyword>
<evidence type="ECO:0000313" key="10">
    <source>
        <dbReference type="EMBL" id="KHL01814.1"/>
    </source>
</evidence>
<dbReference type="Gene3D" id="1.20.120.350">
    <property type="entry name" value="Voltage-gated potassium channels. Chain C"/>
    <property type="match status" value="1"/>
</dbReference>
<keyword evidence="11" id="KW-1185">Reference proteome</keyword>
<evidence type="ECO:0000313" key="11">
    <source>
        <dbReference type="Proteomes" id="UP000030982"/>
    </source>
</evidence>
<evidence type="ECO:0000259" key="9">
    <source>
        <dbReference type="Pfam" id="PF07885"/>
    </source>
</evidence>
<reference evidence="10 11" key="1">
    <citation type="submission" date="2014-09" db="EMBL/GenBank/DDBJ databases">
        <title>Genome sequence of Sinomonas sp. MUSC 117.</title>
        <authorList>
            <person name="Lee L.-H."/>
        </authorList>
    </citation>
    <scope>NUCLEOTIDE SEQUENCE [LARGE SCALE GENOMIC DNA]</scope>
    <source>
        <strain evidence="10 11">MUSC 117</strain>
    </source>
</reference>
<proteinExistence type="predicted"/>
<keyword evidence="6 8" id="KW-0472">Membrane</keyword>
<feature type="transmembrane region" description="Helical" evidence="8">
    <location>
        <begin position="112"/>
        <end position="131"/>
    </location>
</feature>
<evidence type="ECO:0000256" key="7">
    <source>
        <dbReference type="ARBA" id="ARBA00023303"/>
    </source>
</evidence>
<dbReference type="STRING" id="1338436.LK10_14680"/>
<dbReference type="GO" id="GO:0008076">
    <property type="term" value="C:voltage-gated potassium channel complex"/>
    <property type="evidence" value="ECO:0007669"/>
    <property type="project" value="InterPro"/>
</dbReference>
<protein>
    <recommendedName>
        <fullName evidence="9">Potassium channel domain-containing protein</fullName>
    </recommendedName>
</protein>